<gene>
    <name evidence="1" type="ORF">HNR50_003542</name>
</gene>
<dbReference type="InterPro" id="IPR035069">
    <property type="entry name" value="TTHA1013/TTHA0281-like"/>
</dbReference>
<protein>
    <submittedName>
        <fullName evidence="1">Putative RNase H-like HicB family nuclease</fullName>
    </submittedName>
</protein>
<dbReference type="SUPFAM" id="SSF143100">
    <property type="entry name" value="TTHA1013/TTHA0281-like"/>
    <property type="match status" value="1"/>
</dbReference>
<evidence type="ECO:0000313" key="1">
    <source>
        <dbReference type="EMBL" id="MBB6481861.1"/>
    </source>
</evidence>
<evidence type="ECO:0000313" key="2">
    <source>
        <dbReference type="Proteomes" id="UP000587760"/>
    </source>
</evidence>
<dbReference type="PANTHER" id="PTHR34504">
    <property type="entry name" value="ANTITOXIN HICB"/>
    <property type="match status" value="1"/>
</dbReference>
<organism evidence="1 2">
    <name type="scientific">Spirochaeta isovalerica</name>
    <dbReference type="NCBI Taxonomy" id="150"/>
    <lineage>
        <taxon>Bacteria</taxon>
        <taxon>Pseudomonadati</taxon>
        <taxon>Spirochaetota</taxon>
        <taxon>Spirochaetia</taxon>
        <taxon>Spirochaetales</taxon>
        <taxon>Spirochaetaceae</taxon>
        <taxon>Spirochaeta</taxon>
    </lineage>
</organism>
<sequence>MEYHFEIFEEEDGGFWAESVELKGCLSDGKTLEELKSRLEDALNLYLNEPPGSSQVFPLPDKKLDRDERYIRIPVQPNIAFALLVRHYRISRNLTLEQAQKRIGLKNRNSYVRLETPGNPTMESISLVKKAFPEINLNDCF</sequence>
<dbReference type="InterPro" id="IPR051404">
    <property type="entry name" value="TA_system_antitoxin"/>
</dbReference>
<proteinExistence type="predicted"/>
<dbReference type="Gene3D" id="3.30.160.250">
    <property type="match status" value="1"/>
</dbReference>
<reference evidence="1 2" key="1">
    <citation type="submission" date="2020-08" db="EMBL/GenBank/DDBJ databases">
        <title>Genomic Encyclopedia of Type Strains, Phase IV (KMG-IV): sequencing the most valuable type-strain genomes for metagenomic binning, comparative biology and taxonomic classification.</title>
        <authorList>
            <person name="Goeker M."/>
        </authorList>
    </citation>
    <scope>NUCLEOTIDE SEQUENCE [LARGE SCALE GENOMIC DNA]</scope>
    <source>
        <strain evidence="1 2">DSM 2461</strain>
    </source>
</reference>
<dbReference type="AlphaFoldDB" id="A0A841REP9"/>
<dbReference type="EMBL" id="JACHGJ010000008">
    <property type="protein sequence ID" value="MBB6481861.1"/>
    <property type="molecule type" value="Genomic_DNA"/>
</dbReference>
<accession>A0A841REP9</accession>
<comment type="caution">
    <text evidence="1">The sequence shown here is derived from an EMBL/GenBank/DDBJ whole genome shotgun (WGS) entry which is preliminary data.</text>
</comment>
<dbReference type="Proteomes" id="UP000587760">
    <property type="component" value="Unassembled WGS sequence"/>
</dbReference>
<dbReference type="RefSeq" id="WP_184748096.1">
    <property type="nucleotide sequence ID" value="NZ_JACHGJ010000008.1"/>
</dbReference>
<keyword evidence="2" id="KW-1185">Reference proteome</keyword>
<name>A0A841REP9_9SPIO</name>
<dbReference type="PANTHER" id="PTHR34504:SF2">
    <property type="entry name" value="UPF0150 PROTEIN SSL0259"/>
    <property type="match status" value="1"/>
</dbReference>